<evidence type="ECO:0000256" key="1">
    <source>
        <dbReference type="ARBA" id="ARBA00004651"/>
    </source>
</evidence>
<feature type="transmembrane region" description="Helical" evidence="13">
    <location>
        <begin position="117"/>
        <end position="136"/>
    </location>
</feature>
<name>A0ABN9G839_9NEOB</name>
<keyword evidence="6 13" id="KW-1133">Transmembrane helix</keyword>
<feature type="domain" description="G-protein coupled receptors family 1 profile" evidence="14">
    <location>
        <begin position="1"/>
        <end position="134"/>
    </location>
</feature>
<dbReference type="InterPro" id="IPR050939">
    <property type="entry name" value="Olfactory_GPCR1"/>
</dbReference>
<evidence type="ECO:0000256" key="6">
    <source>
        <dbReference type="ARBA" id="ARBA00022989"/>
    </source>
</evidence>
<evidence type="ECO:0000259" key="14">
    <source>
        <dbReference type="PROSITE" id="PS50262"/>
    </source>
</evidence>
<dbReference type="SUPFAM" id="SSF81321">
    <property type="entry name" value="Family A G protein-coupled receptor-like"/>
    <property type="match status" value="1"/>
</dbReference>
<evidence type="ECO:0000256" key="8">
    <source>
        <dbReference type="ARBA" id="ARBA00023136"/>
    </source>
</evidence>
<dbReference type="PRINTS" id="PR00245">
    <property type="entry name" value="OLFACTORYR"/>
</dbReference>
<dbReference type="InterPro" id="IPR000725">
    <property type="entry name" value="Olfact_rcpt"/>
</dbReference>
<dbReference type="PROSITE" id="PS50262">
    <property type="entry name" value="G_PROTEIN_RECEP_F1_2"/>
    <property type="match status" value="1"/>
</dbReference>
<evidence type="ECO:0000256" key="2">
    <source>
        <dbReference type="ARBA" id="ARBA00022475"/>
    </source>
</evidence>
<keyword evidence="7" id="KW-0297">G-protein coupled receptor</keyword>
<dbReference type="PANTHER" id="PTHR24242">
    <property type="entry name" value="G-PROTEIN COUPLED RECEPTOR"/>
    <property type="match status" value="1"/>
</dbReference>
<evidence type="ECO:0000256" key="7">
    <source>
        <dbReference type="ARBA" id="ARBA00023040"/>
    </source>
</evidence>
<evidence type="ECO:0000256" key="9">
    <source>
        <dbReference type="ARBA" id="ARBA00023157"/>
    </source>
</evidence>
<evidence type="ECO:0000256" key="12">
    <source>
        <dbReference type="ARBA" id="ARBA00023224"/>
    </source>
</evidence>
<keyword evidence="8 13" id="KW-0472">Membrane</keyword>
<evidence type="ECO:0000256" key="4">
    <source>
        <dbReference type="ARBA" id="ARBA00022692"/>
    </source>
</evidence>
<accession>A0ABN9G839</accession>
<evidence type="ECO:0000256" key="5">
    <source>
        <dbReference type="ARBA" id="ARBA00022725"/>
    </source>
</evidence>
<gene>
    <name evidence="15" type="ORF">SPARVUS_LOCUS13366286</name>
</gene>
<keyword evidence="10" id="KW-0675">Receptor</keyword>
<evidence type="ECO:0000256" key="13">
    <source>
        <dbReference type="SAM" id="Phobius"/>
    </source>
</evidence>
<evidence type="ECO:0000313" key="16">
    <source>
        <dbReference type="Proteomes" id="UP001162483"/>
    </source>
</evidence>
<keyword evidence="12" id="KW-0807">Transducer</keyword>
<evidence type="ECO:0000256" key="10">
    <source>
        <dbReference type="ARBA" id="ARBA00023170"/>
    </source>
</evidence>
<dbReference type="Pfam" id="PF13853">
    <property type="entry name" value="7tm_4"/>
    <property type="match status" value="1"/>
</dbReference>
<evidence type="ECO:0000256" key="11">
    <source>
        <dbReference type="ARBA" id="ARBA00023180"/>
    </source>
</evidence>
<sequence length="153" mass="17323">MISTITIASLDFCGPNVIDHFFCDFSPLLKLSCSDTFFVYLDILLNSVPFIFIPFLAVMISYGYIIFNILKISSNTGKRKAFSTCSAHLMVVSIFYIALIVIYDLPTSGQSWTINKLVSLSFTVGTPLINPIIYSLRNRDIKIAFAKFIHFFY</sequence>
<dbReference type="InterPro" id="IPR017452">
    <property type="entry name" value="GPCR_Rhodpsn_7TM"/>
</dbReference>
<feature type="transmembrane region" description="Helical" evidence="13">
    <location>
        <begin position="82"/>
        <end position="105"/>
    </location>
</feature>
<comment type="caution">
    <text evidence="15">The sequence shown here is derived from an EMBL/GenBank/DDBJ whole genome shotgun (WGS) entry which is preliminary data.</text>
</comment>
<comment type="subcellular location">
    <subcellularLocation>
        <location evidence="1">Cell membrane</location>
        <topology evidence="1">Multi-pass membrane protein</topology>
    </subcellularLocation>
</comment>
<dbReference type="Gene3D" id="1.20.1070.10">
    <property type="entry name" value="Rhodopsin 7-helix transmembrane proteins"/>
    <property type="match status" value="1"/>
</dbReference>
<dbReference type="PANTHER" id="PTHR24242:SF253">
    <property type="entry name" value="OLFACTORY RECEPTOR-RELATED"/>
    <property type="match status" value="1"/>
</dbReference>
<dbReference type="EMBL" id="CATNWA010017878">
    <property type="protein sequence ID" value="CAI9603751.1"/>
    <property type="molecule type" value="Genomic_DNA"/>
</dbReference>
<dbReference type="Proteomes" id="UP001162483">
    <property type="component" value="Unassembled WGS sequence"/>
</dbReference>
<keyword evidence="2" id="KW-1003">Cell membrane</keyword>
<proteinExistence type="predicted"/>
<keyword evidence="5" id="KW-0552">Olfaction</keyword>
<evidence type="ECO:0000256" key="3">
    <source>
        <dbReference type="ARBA" id="ARBA00022606"/>
    </source>
</evidence>
<reference evidence="15" key="1">
    <citation type="submission" date="2023-05" db="EMBL/GenBank/DDBJ databases">
        <authorList>
            <person name="Stuckert A."/>
        </authorList>
    </citation>
    <scope>NUCLEOTIDE SEQUENCE</scope>
</reference>
<keyword evidence="11" id="KW-0325">Glycoprotein</keyword>
<organism evidence="15 16">
    <name type="scientific">Staurois parvus</name>
    <dbReference type="NCBI Taxonomy" id="386267"/>
    <lineage>
        <taxon>Eukaryota</taxon>
        <taxon>Metazoa</taxon>
        <taxon>Chordata</taxon>
        <taxon>Craniata</taxon>
        <taxon>Vertebrata</taxon>
        <taxon>Euteleostomi</taxon>
        <taxon>Amphibia</taxon>
        <taxon>Batrachia</taxon>
        <taxon>Anura</taxon>
        <taxon>Neobatrachia</taxon>
        <taxon>Ranoidea</taxon>
        <taxon>Ranidae</taxon>
        <taxon>Staurois</taxon>
    </lineage>
</organism>
<keyword evidence="3" id="KW-0716">Sensory transduction</keyword>
<keyword evidence="4 13" id="KW-0812">Transmembrane</keyword>
<feature type="transmembrane region" description="Helical" evidence="13">
    <location>
        <begin position="50"/>
        <end position="70"/>
    </location>
</feature>
<keyword evidence="16" id="KW-1185">Reference proteome</keyword>
<evidence type="ECO:0000313" key="15">
    <source>
        <dbReference type="EMBL" id="CAI9603751.1"/>
    </source>
</evidence>
<protein>
    <recommendedName>
        <fullName evidence="14">G-protein coupled receptors family 1 profile domain-containing protein</fullName>
    </recommendedName>
</protein>
<keyword evidence="9" id="KW-1015">Disulfide bond</keyword>